<evidence type="ECO:0000313" key="7">
    <source>
        <dbReference type="Proteomes" id="UP000026739"/>
    </source>
</evidence>
<proteinExistence type="predicted"/>
<keyword evidence="3 4" id="KW-0472">Membrane</keyword>
<gene>
    <name evidence="6" type="ORF">V466_31050</name>
</gene>
<dbReference type="EMBL" id="AZQQ01000110">
    <property type="protein sequence ID" value="KDD65222.1"/>
    <property type="molecule type" value="Genomic_DNA"/>
</dbReference>
<dbReference type="AlphaFoldDB" id="A0A059KT45"/>
<dbReference type="InterPro" id="IPR036259">
    <property type="entry name" value="MFS_trans_sf"/>
</dbReference>
<dbReference type="InterPro" id="IPR020846">
    <property type="entry name" value="MFS_dom"/>
</dbReference>
<sequence length="61" mass="6035">MVAIIQLAIASGATIGGLVFDLSGYRATFELSATLLGVAAVLAFLAARAASQEPVASANIA</sequence>
<evidence type="ECO:0000256" key="4">
    <source>
        <dbReference type="SAM" id="Phobius"/>
    </source>
</evidence>
<dbReference type="PROSITE" id="PS50850">
    <property type="entry name" value="MFS"/>
    <property type="match status" value="1"/>
</dbReference>
<dbReference type="eggNOG" id="COG2814">
    <property type="taxonomic scope" value="Bacteria"/>
</dbReference>
<feature type="domain" description="Major facilitator superfamily (MFS) profile" evidence="5">
    <location>
        <begin position="1"/>
        <end position="61"/>
    </location>
</feature>
<evidence type="ECO:0000256" key="1">
    <source>
        <dbReference type="ARBA" id="ARBA00022692"/>
    </source>
</evidence>
<dbReference type="GO" id="GO:0022857">
    <property type="term" value="F:transmembrane transporter activity"/>
    <property type="evidence" value="ECO:0007669"/>
    <property type="project" value="InterPro"/>
</dbReference>
<reference evidence="6 7" key="1">
    <citation type="submission" date="2013-12" db="EMBL/GenBank/DDBJ databases">
        <authorList>
            <person name="Formusa P.A."/>
            <person name="Habash M."/>
            <person name="Lee H."/>
            <person name="Trevors J.T."/>
        </authorList>
    </citation>
    <scope>NUCLEOTIDE SEQUENCE [LARGE SCALE GENOMIC DNA]</scope>
    <source>
        <strain evidence="6 7">PD30</strain>
    </source>
</reference>
<protein>
    <recommendedName>
        <fullName evidence="5">Major facilitator superfamily (MFS) profile domain-containing protein</fullName>
    </recommendedName>
</protein>
<feature type="transmembrane region" description="Helical" evidence="4">
    <location>
        <begin position="27"/>
        <end position="47"/>
    </location>
</feature>
<dbReference type="SUPFAM" id="SSF103473">
    <property type="entry name" value="MFS general substrate transporter"/>
    <property type="match status" value="1"/>
</dbReference>
<organism evidence="6 7">
    <name type="scientific">Pseudomonas mandelii PD30</name>
    <dbReference type="NCBI Taxonomy" id="1419583"/>
    <lineage>
        <taxon>Bacteria</taxon>
        <taxon>Pseudomonadati</taxon>
        <taxon>Pseudomonadota</taxon>
        <taxon>Gammaproteobacteria</taxon>
        <taxon>Pseudomonadales</taxon>
        <taxon>Pseudomonadaceae</taxon>
        <taxon>Pseudomonas</taxon>
    </lineage>
</organism>
<keyword evidence="1 4" id="KW-0812">Transmembrane</keyword>
<dbReference type="Proteomes" id="UP000026739">
    <property type="component" value="Unassembled WGS sequence"/>
</dbReference>
<accession>A0A059KT45</accession>
<evidence type="ECO:0000259" key="5">
    <source>
        <dbReference type="PROSITE" id="PS50850"/>
    </source>
</evidence>
<name>A0A059KT45_9PSED</name>
<comment type="caution">
    <text evidence="6">The sequence shown here is derived from an EMBL/GenBank/DDBJ whole genome shotgun (WGS) entry which is preliminary data.</text>
</comment>
<evidence type="ECO:0000256" key="3">
    <source>
        <dbReference type="ARBA" id="ARBA00023136"/>
    </source>
</evidence>
<keyword evidence="2 4" id="KW-1133">Transmembrane helix</keyword>
<evidence type="ECO:0000313" key="6">
    <source>
        <dbReference type="EMBL" id="KDD65222.1"/>
    </source>
</evidence>
<evidence type="ECO:0000256" key="2">
    <source>
        <dbReference type="ARBA" id="ARBA00022989"/>
    </source>
</evidence>